<dbReference type="InterPro" id="IPR051320">
    <property type="entry name" value="Viral_Replic_Matur_Polypro"/>
</dbReference>
<dbReference type="AlphaFoldDB" id="M8AC88"/>
<proteinExistence type="predicted"/>
<organism evidence="3">
    <name type="scientific">Triticum urartu</name>
    <name type="common">Red wild einkorn</name>
    <name type="synonym">Crithodium urartu</name>
    <dbReference type="NCBI Taxonomy" id="4572"/>
    <lineage>
        <taxon>Eukaryota</taxon>
        <taxon>Viridiplantae</taxon>
        <taxon>Streptophyta</taxon>
        <taxon>Embryophyta</taxon>
        <taxon>Tracheophyta</taxon>
        <taxon>Spermatophyta</taxon>
        <taxon>Magnoliopsida</taxon>
        <taxon>Liliopsida</taxon>
        <taxon>Poales</taxon>
        <taxon>Poaceae</taxon>
        <taxon>BOP clade</taxon>
        <taxon>Pooideae</taxon>
        <taxon>Triticodae</taxon>
        <taxon>Triticeae</taxon>
        <taxon>Triticinae</taxon>
        <taxon>Triticum</taxon>
    </lineage>
</organism>
<gene>
    <name evidence="3" type="ORF">TRIUR3_07353</name>
</gene>
<evidence type="ECO:0000313" key="3">
    <source>
        <dbReference type="EMBL" id="EMS58169.1"/>
    </source>
</evidence>
<evidence type="ECO:0000256" key="1">
    <source>
        <dbReference type="SAM" id="MobiDB-lite"/>
    </source>
</evidence>
<sequence>MAHALARALRSLLARCSTKCPCAAVAAASSSCLRSAVPRASSAACPKSILPSSCGGPVPAAQTRFLASTAGPGPGDEGSGEEEEDCMAEWEEDEDEGADAEIGDGGDGGGVALRDVKWGARALAAAEEVLGEHFGDDITMFAFKVSPKGYVYVRLDKLTNSASWAEHLQHVAIVFNELRAHHLHLKRSKCSFGTPSVAYLGHVISAEGVAMDADKVAAVAAWPIPQSPRAFRGFLGLAGYYWKFIREFGLNAAPLTRLLRRDAFSWDEEATSAFEALKGALTTGPVLQMPDFDLSFTVDCDASDLITRSRATSEGAG</sequence>
<protein>
    <recommendedName>
        <fullName evidence="2">Reverse transcriptase/retrotransposon-derived protein RNase H-like domain-containing protein</fullName>
    </recommendedName>
</protein>
<evidence type="ECO:0000259" key="2">
    <source>
        <dbReference type="Pfam" id="PF17919"/>
    </source>
</evidence>
<dbReference type="STRING" id="4572.M8AC88"/>
<feature type="compositionally biased region" description="Acidic residues" evidence="1">
    <location>
        <begin position="78"/>
        <end position="104"/>
    </location>
</feature>
<dbReference type="PANTHER" id="PTHR33064:SF37">
    <property type="entry name" value="RIBONUCLEASE H"/>
    <property type="match status" value="1"/>
</dbReference>
<dbReference type="Pfam" id="PF17919">
    <property type="entry name" value="RT_RNaseH_2"/>
    <property type="match status" value="1"/>
</dbReference>
<dbReference type="EMBL" id="KD136401">
    <property type="protein sequence ID" value="EMS58169.1"/>
    <property type="molecule type" value="Genomic_DNA"/>
</dbReference>
<dbReference type="eggNOG" id="KOG0017">
    <property type="taxonomic scope" value="Eukaryota"/>
</dbReference>
<dbReference type="InterPro" id="IPR043128">
    <property type="entry name" value="Rev_trsase/Diguanyl_cyclase"/>
</dbReference>
<dbReference type="FunFam" id="3.30.70.270:FF:000020">
    <property type="entry name" value="Transposon Tf2-6 polyprotein-like Protein"/>
    <property type="match status" value="1"/>
</dbReference>
<accession>M8AC88</accession>
<dbReference type="InterPro" id="IPR043502">
    <property type="entry name" value="DNA/RNA_pol_sf"/>
</dbReference>
<dbReference type="PROSITE" id="PS51257">
    <property type="entry name" value="PROKAR_LIPOPROTEIN"/>
    <property type="match status" value="1"/>
</dbReference>
<name>M8AC88_TRIUA</name>
<dbReference type="SUPFAM" id="SSF56672">
    <property type="entry name" value="DNA/RNA polymerases"/>
    <property type="match status" value="1"/>
</dbReference>
<feature type="domain" description="Reverse transcriptase/retrotransposon-derived protein RNase H-like" evidence="2">
    <location>
        <begin position="266"/>
        <end position="305"/>
    </location>
</feature>
<dbReference type="PANTHER" id="PTHR33064">
    <property type="entry name" value="POL PROTEIN"/>
    <property type="match status" value="1"/>
</dbReference>
<feature type="region of interest" description="Disordered" evidence="1">
    <location>
        <begin position="66"/>
        <end position="106"/>
    </location>
</feature>
<reference evidence="3" key="1">
    <citation type="journal article" date="2013" name="Nature">
        <title>Draft genome of the wheat A-genome progenitor Triticum urartu.</title>
        <authorList>
            <person name="Ling H.Q."/>
            <person name="Zhao S."/>
            <person name="Liu D."/>
            <person name="Wang J."/>
            <person name="Sun H."/>
            <person name="Zhang C."/>
            <person name="Fan H."/>
            <person name="Li D."/>
            <person name="Dong L."/>
            <person name="Tao Y."/>
            <person name="Gao C."/>
            <person name="Wu H."/>
            <person name="Li Y."/>
            <person name="Cui Y."/>
            <person name="Guo X."/>
            <person name="Zheng S."/>
            <person name="Wang B."/>
            <person name="Yu K."/>
            <person name="Liang Q."/>
            <person name="Yang W."/>
            <person name="Lou X."/>
            <person name="Chen J."/>
            <person name="Feng M."/>
            <person name="Jian J."/>
            <person name="Zhang X."/>
            <person name="Luo G."/>
            <person name="Jiang Y."/>
            <person name="Liu J."/>
            <person name="Wang Z."/>
            <person name="Sha Y."/>
            <person name="Zhang B."/>
            <person name="Wu H."/>
            <person name="Tang D."/>
            <person name="Shen Q."/>
            <person name="Xue P."/>
            <person name="Zou S."/>
            <person name="Wang X."/>
            <person name="Liu X."/>
            <person name="Wang F."/>
            <person name="Yang Y."/>
            <person name="An X."/>
            <person name="Dong Z."/>
            <person name="Zhang K."/>
            <person name="Zhang X."/>
            <person name="Luo M.C."/>
            <person name="Dvorak J."/>
            <person name="Tong Y."/>
            <person name="Wang J."/>
            <person name="Yang H."/>
            <person name="Li Z."/>
            <person name="Wang D."/>
            <person name="Zhang A."/>
            <person name="Wang J."/>
        </authorList>
    </citation>
    <scope>NUCLEOTIDE SEQUENCE</scope>
</reference>
<dbReference type="Gene3D" id="3.30.70.270">
    <property type="match status" value="2"/>
</dbReference>
<dbReference type="InterPro" id="IPR041577">
    <property type="entry name" value="RT_RNaseH_2"/>
</dbReference>